<evidence type="ECO:0000256" key="4">
    <source>
        <dbReference type="ARBA" id="ARBA00022553"/>
    </source>
</evidence>
<dbReference type="Gene3D" id="3.40.930.10">
    <property type="entry name" value="Mannitol-specific EII, Chain A"/>
    <property type="match status" value="1"/>
</dbReference>
<evidence type="ECO:0000256" key="10">
    <source>
        <dbReference type="ARBA" id="ARBA00030956"/>
    </source>
</evidence>
<dbReference type="GO" id="GO:0016301">
    <property type="term" value="F:kinase activity"/>
    <property type="evidence" value="ECO:0007669"/>
    <property type="project" value="UniProtKB-KW"/>
</dbReference>
<comment type="caution">
    <text evidence="13">The sequence shown here is derived from an EMBL/GenBank/DDBJ whole genome shotgun (WGS) entry which is preliminary data.</text>
</comment>
<gene>
    <name evidence="13" type="ORF">Dac01nite_02690</name>
</gene>
<dbReference type="GO" id="GO:0009401">
    <property type="term" value="P:phosphoenolpyruvate-dependent sugar phosphotransferase system"/>
    <property type="evidence" value="ECO:0007669"/>
    <property type="project" value="UniProtKB-KW"/>
</dbReference>
<dbReference type="InterPro" id="IPR050893">
    <property type="entry name" value="Sugar_PTS"/>
</dbReference>
<dbReference type="InterPro" id="IPR016152">
    <property type="entry name" value="PTrfase/Anion_transptr"/>
</dbReference>
<comment type="function">
    <text evidence="1">The phosphoenolpyruvate-dependent sugar phosphotransferase system (sugar PTS), a major carbohydrate active transport system, catalyzes the phosphorylation of incoming sugar substrates concomitantly with their translocation across the cell membrane. The enzyme II CmtAB PTS system is involved in D-mannitol transport.</text>
</comment>
<dbReference type="InterPro" id="IPR002178">
    <property type="entry name" value="PTS_EIIA_type-2_dom"/>
</dbReference>
<feature type="domain" description="PTS EIIA type-2" evidence="12">
    <location>
        <begin position="6"/>
        <end position="145"/>
    </location>
</feature>
<dbReference type="CDD" id="cd00211">
    <property type="entry name" value="PTS_IIA_fru"/>
    <property type="match status" value="1"/>
</dbReference>
<dbReference type="AlphaFoldDB" id="A0A919UFC1"/>
<keyword evidence="7" id="KW-0598">Phosphotransferase system</keyword>
<dbReference type="PROSITE" id="PS51094">
    <property type="entry name" value="PTS_EIIA_TYPE_2"/>
    <property type="match status" value="1"/>
</dbReference>
<evidence type="ECO:0000256" key="3">
    <source>
        <dbReference type="ARBA" id="ARBA00022448"/>
    </source>
</evidence>
<evidence type="ECO:0000256" key="6">
    <source>
        <dbReference type="ARBA" id="ARBA00022679"/>
    </source>
</evidence>
<dbReference type="PANTHER" id="PTHR30181:SF2">
    <property type="entry name" value="PTS SYSTEM MANNITOL-SPECIFIC EIICBA COMPONENT"/>
    <property type="match status" value="1"/>
</dbReference>
<dbReference type="GO" id="GO:0090563">
    <property type="term" value="F:protein-phosphocysteine-sugar phosphotransferase activity"/>
    <property type="evidence" value="ECO:0007669"/>
    <property type="project" value="TreeGrafter"/>
</dbReference>
<dbReference type="Proteomes" id="UP000652354">
    <property type="component" value="Unassembled WGS sequence"/>
</dbReference>
<evidence type="ECO:0000256" key="5">
    <source>
        <dbReference type="ARBA" id="ARBA00022597"/>
    </source>
</evidence>
<dbReference type="PROSITE" id="PS00372">
    <property type="entry name" value="PTS_EIIA_TYPE_2_HIS"/>
    <property type="match status" value="1"/>
</dbReference>
<sequence>MSPDRPLLDASAVRLGLTAEDKADALRQCGEVLVEIGAASAGYADALHERELSVSTYVGEGVAIPHGTNESREHIERAALAYLQFPDGVDWNGETVHVCVAIASKSEEHVDILSALAQVLMDPAKAATLREAQSVDDVLALLSPSTPQE</sequence>
<name>A0A919UFC1_9MICO</name>
<dbReference type="Pfam" id="PF00359">
    <property type="entry name" value="PTS_EIIA_2"/>
    <property type="match status" value="1"/>
</dbReference>
<dbReference type="EMBL" id="BONR01000001">
    <property type="protein sequence ID" value="GIG53517.1"/>
    <property type="molecule type" value="Genomic_DNA"/>
</dbReference>
<dbReference type="GO" id="GO:0005886">
    <property type="term" value="C:plasma membrane"/>
    <property type="evidence" value="ECO:0007669"/>
    <property type="project" value="TreeGrafter"/>
</dbReference>
<keyword evidence="14" id="KW-1185">Reference proteome</keyword>
<protein>
    <recommendedName>
        <fullName evidence="2">Mannitol-specific phosphotransferase enzyme IIA component</fullName>
    </recommendedName>
    <alternativeName>
        <fullName evidence="10">EIIA</fullName>
    </alternativeName>
    <alternativeName>
        <fullName evidence="11">EIII</fullName>
    </alternativeName>
    <alternativeName>
        <fullName evidence="9">PTS system mannitol-specific EIIA component</fullName>
    </alternativeName>
</protein>
<evidence type="ECO:0000259" key="12">
    <source>
        <dbReference type="PROSITE" id="PS51094"/>
    </source>
</evidence>
<evidence type="ECO:0000256" key="7">
    <source>
        <dbReference type="ARBA" id="ARBA00022683"/>
    </source>
</evidence>
<evidence type="ECO:0000256" key="8">
    <source>
        <dbReference type="ARBA" id="ARBA00022777"/>
    </source>
</evidence>
<evidence type="ECO:0000256" key="11">
    <source>
        <dbReference type="ARBA" id="ARBA00030962"/>
    </source>
</evidence>
<organism evidence="13 14">
    <name type="scientific">Demequina activiva</name>
    <dbReference type="NCBI Taxonomy" id="1582364"/>
    <lineage>
        <taxon>Bacteria</taxon>
        <taxon>Bacillati</taxon>
        <taxon>Actinomycetota</taxon>
        <taxon>Actinomycetes</taxon>
        <taxon>Micrococcales</taxon>
        <taxon>Demequinaceae</taxon>
        <taxon>Demequina</taxon>
    </lineage>
</organism>
<evidence type="ECO:0000313" key="13">
    <source>
        <dbReference type="EMBL" id="GIG53517.1"/>
    </source>
</evidence>
<dbReference type="RefSeq" id="WP_239066445.1">
    <property type="nucleotide sequence ID" value="NZ_BONR01000001.1"/>
</dbReference>
<keyword evidence="4" id="KW-0597">Phosphoprotein</keyword>
<keyword evidence="8" id="KW-0418">Kinase</keyword>
<evidence type="ECO:0000256" key="2">
    <source>
        <dbReference type="ARBA" id="ARBA00014783"/>
    </source>
</evidence>
<reference evidence="13" key="1">
    <citation type="submission" date="2021-01" db="EMBL/GenBank/DDBJ databases">
        <title>Whole genome shotgun sequence of Demequina activiva NBRC 110675.</title>
        <authorList>
            <person name="Komaki H."/>
            <person name="Tamura T."/>
        </authorList>
    </citation>
    <scope>NUCLEOTIDE SEQUENCE</scope>
    <source>
        <strain evidence="13">NBRC 110675</strain>
    </source>
</reference>
<keyword evidence="5" id="KW-0762">Sugar transport</keyword>
<keyword evidence="6" id="KW-0808">Transferase</keyword>
<evidence type="ECO:0000256" key="9">
    <source>
        <dbReference type="ARBA" id="ARBA00029908"/>
    </source>
</evidence>
<evidence type="ECO:0000313" key="14">
    <source>
        <dbReference type="Proteomes" id="UP000652354"/>
    </source>
</evidence>
<dbReference type="PANTHER" id="PTHR30181">
    <property type="entry name" value="MANNITOL PERMEASE IIC COMPONENT"/>
    <property type="match status" value="1"/>
</dbReference>
<keyword evidence="3" id="KW-0813">Transport</keyword>
<evidence type="ECO:0000256" key="1">
    <source>
        <dbReference type="ARBA" id="ARBA00002434"/>
    </source>
</evidence>
<dbReference type="SUPFAM" id="SSF55804">
    <property type="entry name" value="Phoshotransferase/anion transport protein"/>
    <property type="match status" value="1"/>
</dbReference>
<accession>A0A919UFC1</accession>
<proteinExistence type="predicted"/>